<evidence type="ECO:0000313" key="3">
    <source>
        <dbReference type="Proteomes" id="UP000288805"/>
    </source>
</evidence>
<accession>A0A438I2W4</accession>
<reference evidence="2 3" key="1">
    <citation type="journal article" date="2018" name="PLoS Genet.">
        <title>Population sequencing reveals clonal diversity and ancestral inbreeding in the grapevine cultivar Chardonnay.</title>
        <authorList>
            <person name="Roach M.J."/>
            <person name="Johnson D.L."/>
            <person name="Bohlmann J."/>
            <person name="van Vuuren H.J."/>
            <person name="Jones S.J."/>
            <person name="Pretorius I.S."/>
            <person name="Schmidt S.A."/>
            <person name="Borneman A.R."/>
        </authorList>
    </citation>
    <scope>NUCLEOTIDE SEQUENCE [LARGE SCALE GENOMIC DNA]</scope>
    <source>
        <strain evidence="3">cv. Chardonnay</strain>
        <tissue evidence="2">Leaf</tissue>
    </source>
</reference>
<gene>
    <name evidence="2" type="ORF">CK203_039928</name>
</gene>
<comment type="caution">
    <text evidence="2">The sequence shown here is derived from an EMBL/GenBank/DDBJ whole genome shotgun (WGS) entry which is preliminary data.</text>
</comment>
<dbReference type="EMBL" id="QGNW01000149">
    <property type="protein sequence ID" value="RVW91049.1"/>
    <property type="molecule type" value="Genomic_DNA"/>
</dbReference>
<dbReference type="Proteomes" id="UP000288805">
    <property type="component" value="Unassembled WGS sequence"/>
</dbReference>
<sequence>MGRRRQKSLKEVRVGLGWENQGGREAGRHQAKLEEEVRRWKRPHAPSRAGAPLGVVGVGKRCRRKSSQENLQAALQNLKEYSVHVQISEFDGWMELEEFVDWLDNIESYFDWKEVPERKVKLFEAKLRGTATFWWKHYQHDREMREDEEKDCKENFVIEEEGKQPGKSKATDDKEKGIEGDMVGDVIVI</sequence>
<protein>
    <recommendedName>
        <fullName evidence="4">Retrotransposon gag domain-containing protein</fullName>
    </recommendedName>
</protein>
<evidence type="ECO:0008006" key="4">
    <source>
        <dbReference type="Google" id="ProtNLM"/>
    </source>
</evidence>
<organism evidence="2 3">
    <name type="scientific">Vitis vinifera</name>
    <name type="common">Grape</name>
    <dbReference type="NCBI Taxonomy" id="29760"/>
    <lineage>
        <taxon>Eukaryota</taxon>
        <taxon>Viridiplantae</taxon>
        <taxon>Streptophyta</taxon>
        <taxon>Embryophyta</taxon>
        <taxon>Tracheophyta</taxon>
        <taxon>Spermatophyta</taxon>
        <taxon>Magnoliopsida</taxon>
        <taxon>eudicotyledons</taxon>
        <taxon>Gunneridae</taxon>
        <taxon>Pentapetalae</taxon>
        <taxon>rosids</taxon>
        <taxon>Vitales</taxon>
        <taxon>Vitaceae</taxon>
        <taxon>Viteae</taxon>
        <taxon>Vitis</taxon>
    </lineage>
</organism>
<feature type="region of interest" description="Disordered" evidence="1">
    <location>
        <begin position="156"/>
        <end position="177"/>
    </location>
</feature>
<proteinExistence type="predicted"/>
<dbReference type="AlphaFoldDB" id="A0A438I2W4"/>
<evidence type="ECO:0000313" key="2">
    <source>
        <dbReference type="EMBL" id="RVW91049.1"/>
    </source>
</evidence>
<name>A0A438I2W4_VITVI</name>
<evidence type="ECO:0000256" key="1">
    <source>
        <dbReference type="SAM" id="MobiDB-lite"/>
    </source>
</evidence>